<dbReference type="EMBL" id="OBQD01000018">
    <property type="protein sequence ID" value="SOC45775.1"/>
    <property type="molecule type" value="Genomic_DNA"/>
</dbReference>
<dbReference type="Gene3D" id="2.60.120.260">
    <property type="entry name" value="Galactose-binding domain-like"/>
    <property type="match status" value="2"/>
</dbReference>
<proteinExistence type="predicted"/>
<reference evidence="1 2" key="1">
    <citation type="submission" date="2017-08" db="EMBL/GenBank/DDBJ databases">
        <authorList>
            <person name="de Groot N.N."/>
        </authorList>
    </citation>
    <scope>NUCLEOTIDE SEQUENCE [LARGE SCALE GENOMIC DNA]</scope>
    <source>
        <strain evidence="1 2">JC85</strain>
    </source>
</reference>
<organism evidence="1 2">
    <name type="scientific">Rhizobium subbaraonis</name>
    <dbReference type="NCBI Taxonomy" id="908946"/>
    <lineage>
        <taxon>Bacteria</taxon>
        <taxon>Pseudomonadati</taxon>
        <taxon>Pseudomonadota</taxon>
        <taxon>Alphaproteobacteria</taxon>
        <taxon>Hyphomicrobiales</taxon>
        <taxon>Rhizobiaceae</taxon>
        <taxon>Rhizobium/Agrobacterium group</taxon>
        <taxon>Rhizobium</taxon>
    </lineage>
</organism>
<protein>
    <recommendedName>
        <fullName evidence="3">Carbohydrate binding protein</fullName>
    </recommendedName>
</protein>
<gene>
    <name evidence="1" type="ORF">SAMN05892877_1181</name>
</gene>
<dbReference type="Proteomes" id="UP000219167">
    <property type="component" value="Unassembled WGS sequence"/>
</dbReference>
<sequence>MKGDLEPIELCQKLDRACNGKTAENGGIYKTVCGNPGLPVYYFTDEDLIISEPQTFTPFPGLEKTYNGAHATYPEPDEAWSAKDAPPRYRSDLEAEDDGRRLIANLTYEAVPYKRQVQRLMRAAIEANRRFRSHQGVFTPAVKLLEPLDVIAWTSARNGYDNKRFQLGAVDDLNNVNQSAAFSELDPTDYDWSSDYELPTTTGPLGRVKPQPRVLGSFGVFPATVKDALGVDRRPAILAAWPYNNDDVAIRAIAFQVREAGKTAVMWRGRSDQPEEGEALLAPFSLLPDTDYEVKAKFVGGGNTELFAWSAWMPVRTPNVQLTAADILDGAIVAAKLADAAVEANKIMTGAVTELKLADRAVSDLKIKLAAIKTELIENQAVVAAALADVAVTQQKIATNAVSQLKIAADAVTEAKVAVDAITQGKIASNAVNELKLAAAAVTEAKVAVGAITQLKISTGAVGNAQLAALAVDAAKLATNAVTTTKIADDAITTPKLVTNAVVADKVAAGAITVQKLLVANLENPFAGAEVETTSPFVSLSARATWATISTSPSGKPTAMRINGAAAGANTAFNYPPKLAVTPGEEYYLEFYVRRDSAWDGSSGNSKLRIGDQNNSLLAGYAYGATDLASNTWVKRTAVFTVASGVTELNVTLVGDATAGNVWLTDFVWRKMASAELIVDGAIIASKVAALAISAANIQAGAITAGKIAADAVTATNIVAGTITSTELASNSVVAAKIAAGAIVAGKIAADAVTAANVVAGTLTAVELASNSIIAVKIAANAVTTAKIATNAVTANEIAAGTITATEIASSAITTVKLAAESITGAKIAANTIGANHIAANSITAKQLVIMDWENIVPNGQWITGDNAGWGSYPSGWNVVGAGARPPQRGDYILSTPGAADDRTMSTSGLDVPVQGGEQLNVQFDCAGSGSGASWEFRVRLVYYAAGSYLSGSTVTLSGTSVSWQRQNGTMSVPAAADRIQRIEITRAGGGSNNAFITNVVVRRKKGGELIVDGAISADHIRANAIETDKIILGGVTTTKLAASAVTLVTSAFASGLTNDFGPSGSSTVNVASASISVADADAVDITATFTIHNSQTTSVTSAETITTVEILRGSTVINTRTIVDSSYVYAGAGSARSALKPTVTIAFSDTGFSGSGTITYTVRCSSTYPDGAVRARDRYIRLMATKR</sequence>
<evidence type="ECO:0008006" key="3">
    <source>
        <dbReference type="Google" id="ProtNLM"/>
    </source>
</evidence>
<dbReference type="AlphaFoldDB" id="A0A285UV40"/>
<name>A0A285UV40_9HYPH</name>
<evidence type="ECO:0000313" key="1">
    <source>
        <dbReference type="EMBL" id="SOC45775.1"/>
    </source>
</evidence>
<keyword evidence="2" id="KW-1185">Reference proteome</keyword>
<accession>A0A285UV40</accession>
<evidence type="ECO:0000313" key="2">
    <source>
        <dbReference type="Proteomes" id="UP000219167"/>
    </source>
</evidence>